<dbReference type="InterPro" id="IPR042266">
    <property type="entry name" value="PPPDE_sf"/>
</dbReference>
<feature type="region of interest" description="Disordered" evidence="4">
    <location>
        <begin position="256"/>
        <end position="289"/>
    </location>
</feature>
<organism evidence="6 7">
    <name type="scientific">Diacronema lutheri</name>
    <name type="common">Unicellular marine alga</name>
    <name type="synonym">Monochrysis lutheri</name>
    <dbReference type="NCBI Taxonomy" id="2081491"/>
    <lineage>
        <taxon>Eukaryota</taxon>
        <taxon>Haptista</taxon>
        <taxon>Haptophyta</taxon>
        <taxon>Pavlovophyceae</taxon>
        <taxon>Pavlovales</taxon>
        <taxon>Pavlovaceae</taxon>
        <taxon>Diacronema</taxon>
    </lineage>
</organism>
<keyword evidence="3" id="KW-0378">Hydrolase</keyword>
<dbReference type="InterPro" id="IPR008580">
    <property type="entry name" value="PPPDE_dom"/>
</dbReference>
<dbReference type="Proteomes" id="UP000751190">
    <property type="component" value="Unassembled WGS sequence"/>
</dbReference>
<dbReference type="Gene3D" id="3.90.1720.30">
    <property type="entry name" value="PPPDE domains"/>
    <property type="match status" value="1"/>
</dbReference>
<dbReference type="OrthoDB" id="412286at2759"/>
<dbReference type="EMBL" id="JAGTXO010000046">
    <property type="protein sequence ID" value="KAG8458894.1"/>
    <property type="molecule type" value="Genomic_DNA"/>
</dbReference>
<dbReference type="SMART" id="SM01179">
    <property type="entry name" value="DUF862"/>
    <property type="match status" value="1"/>
</dbReference>
<keyword evidence="2" id="KW-0645">Protease</keyword>
<name>A0A8J5X785_DIALT</name>
<dbReference type="PANTHER" id="PTHR12378">
    <property type="entry name" value="DESUMOYLATING ISOPEPTIDASE"/>
    <property type="match status" value="1"/>
</dbReference>
<evidence type="ECO:0000313" key="6">
    <source>
        <dbReference type="EMBL" id="KAG8458894.1"/>
    </source>
</evidence>
<dbReference type="PROSITE" id="PS51858">
    <property type="entry name" value="PPPDE"/>
    <property type="match status" value="1"/>
</dbReference>
<evidence type="ECO:0000256" key="2">
    <source>
        <dbReference type="ARBA" id="ARBA00022670"/>
    </source>
</evidence>
<evidence type="ECO:0000259" key="5">
    <source>
        <dbReference type="PROSITE" id="PS51858"/>
    </source>
</evidence>
<keyword evidence="7" id="KW-1185">Reference proteome</keyword>
<sequence length="387" mass="41106">MSSCARPASVGAEGPPRRRSAAGHYTCARIDERTGCARAPDEPPRRGSAPGRFAYARADAVGVPGRRLARKVGVGRGRPVRLHVYRLTNVVVDAALSALLGGGIYHSGVEVDGVEYAFGMHAHSSTGVWMQEPTRLPAGFANGQAVLIRSLGVAHTTIPPRSLRRVVVELMQQWPGNAYDVISRNCNHFAGAFIGALLDAKDGMRYVPAWVNRAASESAEVMRALNAARATLNGCFAHPGRGALNLLAPRAPSEMRAADTPADTPRSPTHVSSCGCWPRRPPSPRGTSRAPELWARRIAADYDRTAAAAVARPPGVRNRRRILTGKTATALPTVRSDGVLSAHAGGAAAAWPPRERWVRLGALARWMVGARGAVAVHVAPRVQSANS</sequence>
<gene>
    <name evidence="6" type="ORF">KFE25_004228</name>
</gene>
<protein>
    <recommendedName>
        <fullName evidence="5">PPPDE domain-containing protein</fullName>
    </recommendedName>
</protein>
<evidence type="ECO:0000256" key="4">
    <source>
        <dbReference type="SAM" id="MobiDB-lite"/>
    </source>
</evidence>
<comment type="caution">
    <text evidence="6">The sequence shown here is derived from an EMBL/GenBank/DDBJ whole genome shotgun (WGS) entry which is preliminary data.</text>
</comment>
<feature type="domain" description="PPPDE" evidence="5">
    <location>
        <begin position="78"/>
        <end position="226"/>
    </location>
</feature>
<proteinExistence type="inferred from homology"/>
<evidence type="ECO:0000256" key="1">
    <source>
        <dbReference type="ARBA" id="ARBA00008140"/>
    </source>
</evidence>
<dbReference type="GO" id="GO:0016579">
    <property type="term" value="P:protein deubiquitination"/>
    <property type="evidence" value="ECO:0007669"/>
    <property type="project" value="TreeGrafter"/>
</dbReference>
<reference evidence="6" key="1">
    <citation type="submission" date="2021-05" db="EMBL/GenBank/DDBJ databases">
        <title>The genome of the haptophyte Pavlova lutheri (Diacronema luteri, Pavlovales) - a model for lipid biosynthesis in eukaryotic algae.</title>
        <authorList>
            <person name="Hulatt C.J."/>
            <person name="Posewitz M.C."/>
        </authorList>
    </citation>
    <scope>NUCLEOTIDE SEQUENCE</scope>
    <source>
        <strain evidence="6">NIVA-4/92</strain>
    </source>
</reference>
<dbReference type="GO" id="GO:0101005">
    <property type="term" value="F:deubiquitinase activity"/>
    <property type="evidence" value="ECO:0007669"/>
    <property type="project" value="TreeGrafter"/>
</dbReference>
<dbReference type="PANTHER" id="PTHR12378:SF80">
    <property type="entry name" value="IP06716P-RELATED"/>
    <property type="match status" value="1"/>
</dbReference>
<accession>A0A8J5X785</accession>
<comment type="similarity">
    <text evidence="1">Belongs to the DeSI family.</text>
</comment>
<evidence type="ECO:0000313" key="7">
    <source>
        <dbReference type="Proteomes" id="UP000751190"/>
    </source>
</evidence>
<feature type="region of interest" description="Disordered" evidence="4">
    <location>
        <begin position="1"/>
        <end position="25"/>
    </location>
</feature>
<dbReference type="Pfam" id="PF05903">
    <property type="entry name" value="Peptidase_C97"/>
    <property type="match status" value="1"/>
</dbReference>
<dbReference type="AlphaFoldDB" id="A0A8J5X785"/>
<evidence type="ECO:0000256" key="3">
    <source>
        <dbReference type="ARBA" id="ARBA00022801"/>
    </source>
</evidence>
<dbReference type="GO" id="GO:0006508">
    <property type="term" value="P:proteolysis"/>
    <property type="evidence" value="ECO:0007669"/>
    <property type="project" value="UniProtKB-KW"/>
</dbReference>